<dbReference type="EMBL" id="CP038802">
    <property type="protein sequence ID" value="UTY28167.1"/>
    <property type="molecule type" value="Genomic_DNA"/>
</dbReference>
<dbReference type="RefSeq" id="WP_044978960.1">
    <property type="nucleotide sequence ID" value="NZ_CP038802.1"/>
</dbReference>
<feature type="transmembrane region" description="Helical" evidence="1">
    <location>
        <begin position="167"/>
        <end position="190"/>
    </location>
</feature>
<dbReference type="InterPro" id="IPR007294">
    <property type="entry name" value="DUF401"/>
</dbReference>
<name>A0AAE9SIM1_9SPIR</name>
<evidence type="ECO:0000256" key="1">
    <source>
        <dbReference type="SAM" id="Phobius"/>
    </source>
</evidence>
<proteinExistence type="predicted"/>
<reference evidence="3" key="1">
    <citation type="submission" date="2019-04" db="EMBL/GenBank/DDBJ databases">
        <title>Whole genome sequencing of oral phylogroup 2 treponemes.</title>
        <authorList>
            <person name="Chan Y."/>
            <person name="Zeng H.H."/>
            <person name="Yu X.L."/>
            <person name="Leung W.K."/>
            <person name="Watt R.M."/>
        </authorList>
    </citation>
    <scope>NUCLEOTIDE SEQUENCE</scope>
    <source>
        <strain evidence="3">OMZ 835</strain>
        <strain evidence="2">OMZ 847</strain>
    </source>
</reference>
<dbReference type="KEGG" id="tpk:JO40_08930"/>
<keyword evidence="1" id="KW-0812">Transmembrane</keyword>
<accession>A0AAE9SIM1</accession>
<feature type="transmembrane region" description="Helical" evidence="1">
    <location>
        <begin position="268"/>
        <end position="287"/>
    </location>
</feature>
<evidence type="ECO:0000313" key="3">
    <source>
        <dbReference type="EMBL" id="UTY33076.1"/>
    </source>
</evidence>
<keyword evidence="1" id="KW-0472">Membrane</keyword>
<keyword evidence="1" id="KW-1133">Transmembrane helix</keyword>
<gene>
    <name evidence="3" type="ORF">E4N74_02900</name>
    <name evidence="2" type="ORF">E4N76_03605</name>
</gene>
<evidence type="ECO:0000313" key="5">
    <source>
        <dbReference type="Proteomes" id="UP001059401"/>
    </source>
</evidence>
<dbReference type="Pfam" id="PF04165">
    <property type="entry name" value="DUF401"/>
    <property type="match status" value="1"/>
</dbReference>
<feature type="transmembrane region" description="Helical" evidence="1">
    <location>
        <begin position="376"/>
        <end position="398"/>
    </location>
</feature>
<dbReference type="PANTHER" id="PTHR39556:SF1">
    <property type="entry name" value="PROTEIN, PUTATIVE-RELATED"/>
    <property type="match status" value="1"/>
</dbReference>
<keyword evidence="5" id="KW-1185">Reference proteome</keyword>
<dbReference type="PANTHER" id="PTHR39556">
    <property type="entry name" value="PROTEIN, PUTATIVE-RELATED"/>
    <property type="match status" value="1"/>
</dbReference>
<feature type="transmembrane region" description="Helical" evidence="1">
    <location>
        <begin position="7"/>
        <end position="38"/>
    </location>
</feature>
<dbReference type="Proteomes" id="UP001058682">
    <property type="component" value="Chromosome"/>
</dbReference>
<feature type="transmembrane region" description="Helical" evidence="1">
    <location>
        <begin position="215"/>
        <end position="248"/>
    </location>
</feature>
<dbReference type="AlphaFoldDB" id="A0AAE9SIM1"/>
<organism evidence="3 4">
    <name type="scientific">Treponema putidum</name>
    <dbReference type="NCBI Taxonomy" id="221027"/>
    <lineage>
        <taxon>Bacteria</taxon>
        <taxon>Pseudomonadati</taxon>
        <taxon>Spirochaetota</taxon>
        <taxon>Spirochaetia</taxon>
        <taxon>Spirochaetales</taxon>
        <taxon>Treponemataceae</taxon>
        <taxon>Treponema</taxon>
    </lineage>
</organism>
<feature type="transmembrane region" description="Helical" evidence="1">
    <location>
        <begin position="307"/>
        <end position="330"/>
    </location>
</feature>
<evidence type="ECO:0000313" key="4">
    <source>
        <dbReference type="Proteomes" id="UP001058682"/>
    </source>
</evidence>
<protein>
    <submittedName>
        <fullName evidence="3">DUF401 family protein</fullName>
    </submittedName>
</protein>
<feature type="transmembrane region" description="Helical" evidence="1">
    <location>
        <begin position="97"/>
        <end position="121"/>
    </location>
</feature>
<dbReference type="EMBL" id="CP038804">
    <property type="protein sequence ID" value="UTY33076.1"/>
    <property type="molecule type" value="Genomic_DNA"/>
</dbReference>
<feature type="transmembrane region" description="Helical" evidence="1">
    <location>
        <begin position="58"/>
        <end position="76"/>
    </location>
</feature>
<dbReference type="Proteomes" id="UP001059401">
    <property type="component" value="Chromosome"/>
</dbReference>
<sequence>MQLVYLGIIFLAIILGLALKRPLYQAIILGVVFSVILYKIPLPDFIWIVKDASLNSQTIYLLLAFYVVTYLQRMMENKNLLMLAEKSLEQMFHSKRINAMVAPFIVGLLPSPGAVLIAAPIVDAASEDNLNVNERTFVASYYRHISELFMPTYASILLALKLTGVDMTAFVISMLPMVFVLFLLGFIFYVRKIPKNTDKDKNQDKKDAVYSFFKALWPIALTTLLILVLKIQVVFAVLPAIIIMIFIYKFKFSDLKIFAVKAFEAKMLLTFLLVMIFKTVLEYTHVIETLPNFFGKLPIPVTAVFSIIIFLGTIVAGAQAMIAMIVPIAFSTIPNAGLGELVLFMSISYIASQVSPTHICLAIITEHYKTSFLSLIIKTLPIIISFIGIAFGYSYILIKFIEGLLY</sequence>
<feature type="transmembrane region" description="Helical" evidence="1">
    <location>
        <begin position="342"/>
        <end position="364"/>
    </location>
</feature>
<evidence type="ECO:0000313" key="2">
    <source>
        <dbReference type="EMBL" id="UTY28167.1"/>
    </source>
</evidence>